<organism evidence="1">
    <name type="scientific">[Clostridium] nexile</name>
    <dbReference type="NCBI Taxonomy" id="29361"/>
    <lineage>
        <taxon>Bacteria</taxon>
        <taxon>Bacillati</taxon>
        <taxon>Bacillota</taxon>
        <taxon>Clostridia</taxon>
        <taxon>Lachnospirales</taxon>
        <taxon>Lachnospiraceae</taxon>
        <taxon>Tyzzerella</taxon>
    </lineage>
</organism>
<dbReference type="EMBL" id="CACRTG010000021">
    <property type="protein sequence ID" value="VYT25358.1"/>
    <property type="molecule type" value="Genomic_DNA"/>
</dbReference>
<dbReference type="AlphaFoldDB" id="A0A6N2V5C7"/>
<gene>
    <name evidence="1" type="ORF">CNLFYP112_02500</name>
</gene>
<sequence length="344" mass="41310">MALDYTYFSGVEDGISSVFEKLAEVFEYQVFELCVGEEYLIPYMMNDAVENYLILKNGQMIGNYLNDDTLEVTAKLAVEKDRYVLSVRQSEENAFTLYFSEIEERIQCFQYHRIGHFWVKGQEQWRQLVYIIGTIYEKYDYLGEAYCNKSEKELLRLVEFPPFRMWSPIHESLEEKYPATYEGVTCMERLAKKAKDTRYLWLVKLYRYFPNRILEKMLAMRLLNPKRQRLYETIWQEVQSASEVYPERDYGARLNEEIRRKRTEIHAKMLEDGFEGTYPEYYKKRMQITVAEEHPFTVSMLEFENFVFRVHFMVSKCGKHVKIRKNCGFFRGLGRIGKVEREEK</sequence>
<evidence type="ECO:0000313" key="1">
    <source>
        <dbReference type="EMBL" id="VYT25358.1"/>
    </source>
</evidence>
<dbReference type="Pfam" id="PF12994">
    <property type="entry name" value="DUF3878"/>
    <property type="match status" value="1"/>
</dbReference>
<reference evidence="1" key="1">
    <citation type="submission" date="2019-11" db="EMBL/GenBank/DDBJ databases">
        <authorList>
            <person name="Feng L."/>
        </authorList>
    </citation>
    <scope>NUCLEOTIDE SEQUENCE</scope>
    <source>
        <strain evidence="1">CnexileLFYP112</strain>
    </source>
</reference>
<proteinExistence type="predicted"/>
<name>A0A6N2V5C7_9FIRM</name>
<dbReference type="InterPro" id="IPR024538">
    <property type="entry name" value="DUF3878"/>
</dbReference>
<protein>
    <submittedName>
        <fullName evidence="1">DUF based on E. rectale Gene description</fullName>
    </submittedName>
</protein>
<accession>A0A6N2V5C7</accession>